<name>A0A158P4G7_TETUR</name>
<protein>
    <submittedName>
        <fullName evidence="1">Uncharacterized protein</fullName>
    </submittedName>
</protein>
<evidence type="ECO:0000313" key="1">
    <source>
        <dbReference type="EnsemblMetazoa" id="tetur03g08860.1"/>
    </source>
</evidence>
<dbReference type="EnsemblMetazoa" id="tetur03g08860.1">
    <property type="protein sequence ID" value="tetur03g08860.1"/>
    <property type="gene ID" value="tetur03g08860"/>
</dbReference>
<keyword evidence="2" id="KW-1185">Reference proteome</keyword>
<organism evidence="1 2">
    <name type="scientific">Tetranychus urticae</name>
    <name type="common">Two-spotted spider mite</name>
    <dbReference type="NCBI Taxonomy" id="32264"/>
    <lineage>
        <taxon>Eukaryota</taxon>
        <taxon>Metazoa</taxon>
        <taxon>Ecdysozoa</taxon>
        <taxon>Arthropoda</taxon>
        <taxon>Chelicerata</taxon>
        <taxon>Arachnida</taxon>
        <taxon>Acari</taxon>
        <taxon>Acariformes</taxon>
        <taxon>Trombidiformes</taxon>
        <taxon>Prostigmata</taxon>
        <taxon>Eleutherengona</taxon>
        <taxon>Raphignathae</taxon>
        <taxon>Tetranychoidea</taxon>
        <taxon>Tetranychidae</taxon>
        <taxon>Tetranychus</taxon>
    </lineage>
</organism>
<evidence type="ECO:0000313" key="2">
    <source>
        <dbReference type="Proteomes" id="UP000015104"/>
    </source>
</evidence>
<accession>A0A158P4G7</accession>
<sequence length="49" mass="5702">MLYMKGSHDELDDGDETDGVKCGEMKMLMKMKMRLMILMTGNHYQEICV</sequence>
<reference evidence="1" key="2">
    <citation type="submission" date="2016-04" db="UniProtKB">
        <authorList>
            <consortium name="EnsemblMetazoa"/>
        </authorList>
    </citation>
    <scope>IDENTIFICATION</scope>
</reference>
<dbReference type="AlphaFoldDB" id="A0A158P4G7"/>
<reference evidence="2" key="1">
    <citation type="submission" date="2011-08" db="EMBL/GenBank/DDBJ databases">
        <authorList>
            <person name="Rombauts S."/>
        </authorList>
    </citation>
    <scope>NUCLEOTIDE SEQUENCE</scope>
    <source>
        <strain evidence="2">London</strain>
    </source>
</reference>
<dbReference type="EMBL" id="CAEY01001145">
    <property type="status" value="NOT_ANNOTATED_CDS"/>
    <property type="molecule type" value="Genomic_DNA"/>
</dbReference>
<dbReference type="Proteomes" id="UP000015104">
    <property type="component" value="Unassembled WGS sequence"/>
</dbReference>
<proteinExistence type="predicted"/>